<dbReference type="EMBL" id="RZHG01000030">
    <property type="protein sequence ID" value="RUR26799.1"/>
    <property type="molecule type" value="Genomic_DNA"/>
</dbReference>
<dbReference type="Proteomes" id="UP000287336">
    <property type="component" value="Unassembled WGS sequence"/>
</dbReference>
<evidence type="ECO:0000313" key="2">
    <source>
        <dbReference type="EMBL" id="RUR26799.1"/>
    </source>
</evidence>
<sequence>MDINDIKHLATERIYLIPDASDGRLGYVWCDDPTPNEHHDEREAVEYVRKDVHDAIIKRQASLARMGMNAAKEHGSHMEAAAKRLHAECNPEALESEREANALLTERIAELEKERDLHKAAEEMQIALRQKMECER</sequence>
<evidence type="ECO:0000313" key="3">
    <source>
        <dbReference type="Proteomes" id="UP000287336"/>
    </source>
</evidence>
<gene>
    <name evidence="2" type="ORF">ELY33_16970</name>
</gene>
<comment type="caution">
    <text evidence="2">The sequence shown here is derived from an EMBL/GenBank/DDBJ whole genome shotgun (WGS) entry which is preliminary data.</text>
</comment>
<dbReference type="AlphaFoldDB" id="A0A3S0XXH2"/>
<accession>A0A3S0XXH2</accession>
<protein>
    <submittedName>
        <fullName evidence="2">Uncharacterized protein</fullName>
    </submittedName>
</protein>
<organism evidence="2 3">
    <name type="scientific">Vreelandella andesensis</name>
    <dbReference type="NCBI Taxonomy" id="447567"/>
    <lineage>
        <taxon>Bacteria</taxon>
        <taxon>Pseudomonadati</taxon>
        <taxon>Pseudomonadota</taxon>
        <taxon>Gammaproteobacteria</taxon>
        <taxon>Oceanospirillales</taxon>
        <taxon>Halomonadaceae</taxon>
        <taxon>Vreelandella</taxon>
    </lineage>
</organism>
<feature type="coiled-coil region" evidence="1">
    <location>
        <begin position="94"/>
        <end position="121"/>
    </location>
</feature>
<name>A0A3S0XXH2_9GAMM</name>
<keyword evidence="1" id="KW-0175">Coiled coil</keyword>
<dbReference type="RefSeq" id="WP_126949083.1">
    <property type="nucleotide sequence ID" value="NZ_RZHG01000030.1"/>
</dbReference>
<keyword evidence="3" id="KW-1185">Reference proteome</keyword>
<proteinExistence type="predicted"/>
<evidence type="ECO:0000256" key="1">
    <source>
        <dbReference type="SAM" id="Coils"/>
    </source>
</evidence>
<reference evidence="2 3" key="1">
    <citation type="submission" date="2018-12" db="EMBL/GenBank/DDBJ databases">
        <title>three novel Halomonas strain isolated from plants.</title>
        <authorList>
            <person name="Sun C."/>
        </authorList>
    </citation>
    <scope>NUCLEOTIDE SEQUENCE [LARGE SCALE GENOMIC DNA]</scope>
    <source>
        <strain evidence="2 3">DSM 19434</strain>
    </source>
</reference>